<reference evidence="7" key="1">
    <citation type="submission" date="2019-10" db="EMBL/GenBank/DDBJ databases">
        <title>Streptomyces sp. nov., a novel actinobacterium isolated from alkaline environment.</title>
        <authorList>
            <person name="Golinska P."/>
        </authorList>
    </citation>
    <scope>NUCLEOTIDE SEQUENCE [LARGE SCALE GENOMIC DNA]</scope>
    <source>
        <strain evidence="7">DSM 42118</strain>
    </source>
</reference>
<dbReference type="InterPro" id="IPR011075">
    <property type="entry name" value="TetR_C"/>
</dbReference>
<dbReference type="InterPro" id="IPR009057">
    <property type="entry name" value="Homeodomain-like_sf"/>
</dbReference>
<dbReference type="PANTHER" id="PTHR30055:SF149">
    <property type="entry name" value="TETR-FAMILY TRANSCRIPTIONAL REGULATOR"/>
    <property type="match status" value="1"/>
</dbReference>
<protein>
    <submittedName>
        <fullName evidence="6">TetR family transcriptional regulator</fullName>
    </submittedName>
</protein>
<dbReference type="InterPro" id="IPR050109">
    <property type="entry name" value="HTH-type_TetR-like_transc_reg"/>
</dbReference>
<dbReference type="EMBL" id="VKHT01000608">
    <property type="protein sequence ID" value="MBB0245789.1"/>
    <property type="molecule type" value="Genomic_DNA"/>
</dbReference>
<feature type="DNA-binding region" description="H-T-H motif" evidence="4">
    <location>
        <begin position="34"/>
        <end position="53"/>
    </location>
</feature>
<name>A0A7W3TFB7_9ACTN</name>
<dbReference type="RefSeq" id="WP_182607224.1">
    <property type="nucleotide sequence ID" value="NZ_VKHT01000608.1"/>
</dbReference>
<proteinExistence type="predicted"/>
<dbReference type="PRINTS" id="PR00455">
    <property type="entry name" value="HTHTETR"/>
</dbReference>
<dbReference type="GO" id="GO:0003700">
    <property type="term" value="F:DNA-binding transcription factor activity"/>
    <property type="evidence" value="ECO:0007669"/>
    <property type="project" value="TreeGrafter"/>
</dbReference>
<dbReference type="Pfam" id="PF00440">
    <property type="entry name" value="TetR_N"/>
    <property type="match status" value="1"/>
</dbReference>
<evidence type="ECO:0000256" key="2">
    <source>
        <dbReference type="ARBA" id="ARBA00023125"/>
    </source>
</evidence>
<comment type="caution">
    <text evidence="6">The sequence shown here is derived from an EMBL/GenBank/DDBJ whole genome shotgun (WGS) entry which is preliminary data.</text>
</comment>
<dbReference type="PANTHER" id="PTHR30055">
    <property type="entry name" value="HTH-TYPE TRANSCRIPTIONAL REGULATOR RUTR"/>
    <property type="match status" value="1"/>
</dbReference>
<accession>A0A7W3TFB7</accession>
<dbReference type="SUPFAM" id="SSF48498">
    <property type="entry name" value="Tetracyclin repressor-like, C-terminal domain"/>
    <property type="match status" value="1"/>
</dbReference>
<dbReference type="SUPFAM" id="SSF46689">
    <property type="entry name" value="Homeodomain-like"/>
    <property type="match status" value="1"/>
</dbReference>
<organism evidence="6 7">
    <name type="scientific">Streptomyces alkaliphilus</name>
    <dbReference type="NCBI Taxonomy" id="1472722"/>
    <lineage>
        <taxon>Bacteria</taxon>
        <taxon>Bacillati</taxon>
        <taxon>Actinomycetota</taxon>
        <taxon>Actinomycetes</taxon>
        <taxon>Kitasatosporales</taxon>
        <taxon>Streptomycetaceae</taxon>
        <taxon>Streptomyces</taxon>
    </lineage>
</organism>
<feature type="domain" description="HTH tetR-type" evidence="5">
    <location>
        <begin position="11"/>
        <end position="71"/>
    </location>
</feature>
<dbReference type="GO" id="GO:0000976">
    <property type="term" value="F:transcription cis-regulatory region binding"/>
    <property type="evidence" value="ECO:0007669"/>
    <property type="project" value="TreeGrafter"/>
</dbReference>
<sequence length="193" mass="21362">MTARARSRLSAEREGEILRAVLDLLREHGYEALTMDLVASRTRSSKATLYRQWESKARLVLVALRRAGSTPGNGEAIDTGSVAGDLRELMRRAGDHVVENAELLRALALELHRGTELRATFREVILLPEIEVLRTILDRGGERGEIAPDGPSAEEITYMLMSAITGRPLLEEREADAEFLVRCTDTMILPALG</sequence>
<keyword evidence="1" id="KW-0805">Transcription regulation</keyword>
<evidence type="ECO:0000256" key="1">
    <source>
        <dbReference type="ARBA" id="ARBA00023015"/>
    </source>
</evidence>
<evidence type="ECO:0000313" key="6">
    <source>
        <dbReference type="EMBL" id="MBB0245789.1"/>
    </source>
</evidence>
<gene>
    <name evidence="6" type="ORF">FNQ90_17170</name>
</gene>
<keyword evidence="7" id="KW-1185">Reference proteome</keyword>
<evidence type="ECO:0000256" key="3">
    <source>
        <dbReference type="ARBA" id="ARBA00023163"/>
    </source>
</evidence>
<evidence type="ECO:0000259" key="5">
    <source>
        <dbReference type="PROSITE" id="PS50977"/>
    </source>
</evidence>
<dbReference type="InterPro" id="IPR001647">
    <property type="entry name" value="HTH_TetR"/>
</dbReference>
<dbReference type="PROSITE" id="PS50977">
    <property type="entry name" value="HTH_TETR_2"/>
    <property type="match status" value="1"/>
</dbReference>
<dbReference type="Pfam" id="PF16859">
    <property type="entry name" value="TetR_C_11"/>
    <property type="match status" value="1"/>
</dbReference>
<dbReference type="Gene3D" id="1.10.10.60">
    <property type="entry name" value="Homeodomain-like"/>
    <property type="match status" value="1"/>
</dbReference>
<dbReference type="Proteomes" id="UP000538929">
    <property type="component" value="Unassembled WGS sequence"/>
</dbReference>
<evidence type="ECO:0000256" key="4">
    <source>
        <dbReference type="PROSITE-ProRule" id="PRU00335"/>
    </source>
</evidence>
<keyword evidence="3" id="KW-0804">Transcription</keyword>
<dbReference type="Gene3D" id="1.10.357.10">
    <property type="entry name" value="Tetracycline Repressor, domain 2"/>
    <property type="match status" value="1"/>
</dbReference>
<feature type="non-terminal residue" evidence="6">
    <location>
        <position position="193"/>
    </location>
</feature>
<evidence type="ECO:0000313" key="7">
    <source>
        <dbReference type="Proteomes" id="UP000538929"/>
    </source>
</evidence>
<dbReference type="AlphaFoldDB" id="A0A7W3TFB7"/>
<keyword evidence="2 4" id="KW-0238">DNA-binding</keyword>
<dbReference type="InterPro" id="IPR036271">
    <property type="entry name" value="Tet_transcr_reg_TetR-rel_C_sf"/>
</dbReference>